<evidence type="ECO:0000256" key="1">
    <source>
        <dbReference type="ARBA" id="ARBA00008635"/>
    </source>
</evidence>
<dbReference type="PANTHER" id="PTHR37302">
    <property type="entry name" value="SLR1116 PROTEIN"/>
    <property type="match status" value="1"/>
</dbReference>
<organism evidence="3 4">
    <name type="scientific">Paenibacillus glycanilyticus</name>
    <dbReference type="NCBI Taxonomy" id="126569"/>
    <lineage>
        <taxon>Bacteria</taxon>
        <taxon>Bacillati</taxon>
        <taxon>Bacillota</taxon>
        <taxon>Bacilli</taxon>
        <taxon>Bacillales</taxon>
        <taxon>Paenibacillaceae</taxon>
        <taxon>Paenibacillus</taxon>
    </lineage>
</organism>
<dbReference type="InterPro" id="IPR034660">
    <property type="entry name" value="DinB/YfiT-like"/>
</dbReference>
<protein>
    <submittedName>
        <fullName evidence="3">Protein DinB</fullName>
    </submittedName>
</protein>
<evidence type="ECO:0000313" key="3">
    <source>
        <dbReference type="EMBL" id="GLX68837.1"/>
    </source>
</evidence>
<proteinExistence type="inferred from homology"/>
<gene>
    <name evidence="3" type="primary">dinB</name>
    <name evidence="3" type="ORF">MU1_31820</name>
</gene>
<evidence type="ECO:0000256" key="2">
    <source>
        <dbReference type="ARBA" id="ARBA00022723"/>
    </source>
</evidence>
<dbReference type="PANTHER" id="PTHR37302:SF1">
    <property type="entry name" value="PROTEIN DINB"/>
    <property type="match status" value="1"/>
</dbReference>
<dbReference type="SUPFAM" id="SSF109854">
    <property type="entry name" value="DinB/YfiT-like putative metalloenzymes"/>
    <property type="match status" value="1"/>
</dbReference>
<keyword evidence="2" id="KW-0479">Metal-binding</keyword>
<sequence length="168" mass="19151">MSHEAIRQFDYHVWANNRVFEHVKQLPEEVYAAEVQSVFPSVAAVMEHLYVRDELWLAVILGEDKDLIGLVNSLTEEVKGLTAEELEKRYAEVAGRYRDFIASDQDLDKIMTITHPRFGSMNAPVSGLVQHVVNHGTYHRGNVTAILRQQGHPGIPTDYIIFLYGQFN</sequence>
<comment type="caution">
    <text evidence="3">The sequence shown here is derived from an EMBL/GenBank/DDBJ whole genome shotgun (WGS) entry which is preliminary data.</text>
</comment>
<dbReference type="Gene3D" id="1.20.120.450">
    <property type="entry name" value="dinb family like domain"/>
    <property type="match status" value="1"/>
</dbReference>
<evidence type="ECO:0000313" key="4">
    <source>
        <dbReference type="Proteomes" id="UP001157114"/>
    </source>
</evidence>
<dbReference type="Pfam" id="PF05163">
    <property type="entry name" value="DinB"/>
    <property type="match status" value="1"/>
</dbReference>
<keyword evidence="4" id="KW-1185">Reference proteome</keyword>
<accession>A0ABQ6GGS7</accession>
<reference evidence="3 4" key="1">
    <citation type="submission" date="2023-03" db="EMBL/GenBank/DDBJ databases">
        <title>Draft genome sequence of the bacteria which degrade cell wall of Tricholomamatutake.</title>
        <authorList>
            <person name="Konishi Y."/>
            <person name="Fukuta Y."/>
            <person name="Shirasaka N."/>
        </authorList>
    </citation>
    <scope>NUCLEOTIDE SEQUENCE [LARGE SCALE GENOMIC DNA]</scope>
    <source>
        <strain evidence="4">mu1</strain>
    </source>
</reference>
<comment type="similarity">
    <text evidence="1">Belongs to the DinB family.</text>
</comment>
<name>A0ABQ6GGS7_9BACL</name>
<dbReference type="RefSeq" id="WP_284239620.1">
    <property type="nucleotide sequence ID" value="NZ_BSSQ01000013.1"/>
</dbReference>
<dbReference type="EMBL" id="BSSQ01000013">
    <property type="protein sequence ID" value="GLX68837.1"/>
    <property type="molecule type" value="Genomic_DNA"/>
</dbReference>
<dbReference type="InterPro" id="IPR007837">
    <property type="entry name" value="DinB"/>
</dbReference>
<dbReference type="Proteomes" id="UP001157114">
    <property type="component" value="Unassembled WGS sequence"/>
</dbReference>